<feature type="compositionally biased region" description="Pro residues" evidence="5">
    <location>
        <begin position="79"/>
        <end position="88"/>
    </location>
</feature>
<gene>
    <name evidence="7" type="ORF">FIE12Z_2572</name>
</gene>
<protein>
    <submittedName>
        <fullName evidence="7">Zinc finger hit domain-containing protein 3</fullName>
    </submittedName>
</protein>
<dbReference type="OrthoDB" id="18412at2759"/>
<keyword evidence="8" id="KW-1185">Reference proteome</keyword>
<dbReference type="SUPFAM" id="SSF144232">
    <property type="entry name" value="HIT/MYND zinc finger-like"/>
    <property type="match status" value="1"/>
</dbReference>
<feature type="region of interest" description="Disordered" evidence="5">
    <location>
        <begin position="70"/>
        <end position="114"/>
    </location>
</feature>
<dbReference type="GO" id="GO:0000463">
    <property type="term" value="P:maturation of LSU-rRNA from tricistronic rRNA transcript (SSU-rRNA, 5.8S rRNA, LSU-rRNA)"/>
    <property type="evidence" value="ECO:0007669"/>
    <property type="project" value="TreeGrafter"/>
</dbReference>
<dbReference type="CDD" id="cd23024">
    <property type="entry name" value="zf-HIT_ZNHIT2-3"/>
    <property type="match status" value="1"/>
</dbReference>
<dbReference type="Gene3D" id="3.30.60.190">
    <property type="match status" value="1"/>
</dbReference>
<evidence type="ECO:0000256" key="3">
    <source>
        <dbReference type="ARBA" id="ARBA00022833"/>
    </source>
</evidence>
<proteinExistence type="predicted"/>
<comment type="caution">
    <text evidence="7">The sequence shown here is derived from an EMBL/GenBank/DDBJ whole genome shotgun (WGS) entry which is preliminary data.</text>
</comment>
<dbReference type="GO" id="GO:0005634">
    <property type="term" value="C:nucleus"/>
    <property type="evidence" value="ECO:0007669"/>
    <property type="project" value="TreeGrafter"/>
</dbReference>
<keyword evidence="1" id="KW-0479">Metal-binding</keyword>
<dbReference type="GO" id="GO:0048254">
    <property type="term" value="P:snoRNA localization"/>
    <property type="evidence" value="ECO:0007669"/>
    <property type="project" value="TreeGrafter"/>
</dbReference>
<evidence type="ECO:0000256" key="2">
    <source>
        <dbReference type="ARBA" id="ARBA00022771"/>
    </source>
</evidence>
<evidence type="ECO:0000259" key="6">
    <source>
        <dbReference type="PROSITE" id="PS51083"/>
    </source>
</evidence>
<accession>A0A395MZ89</accession>
<feature type="domain" description="HIT-type" evidence="6">
    <location>
        <begin position="43"/>
        <end position="76"/>
    </location>
</feature>
<organism evidence="7 8">
    <name type="scientific">Fusarium flagelliforme</name>
    <dbReference type="NCBI Taxonomy" id="2675880"/>
    <lineage>
        <taxon>Eukaryota</taxon>
        <taxon>Fungi</taxon>
        <taxon>Dikarya</taxon>
        <taxon>Ascomycota</taxon>
        <taxon>Pezizomycotina</taxon>
        <taxon>Sordariomycetes</taxon>
        <taxon>Hypocreomycetidae</taxon>
        <taxon>Hypocreales</taxon>
        <taxon>Nectriaceae</taxon>
        <taxon>Fusarium</taxon>
        <taxon>Fusarium incarnatum-equiseti species complex</taxon>
    </lineage>
</organism>
<feature type="region of interest" description="Disordered" evidence="5">
    <location>
        <begin position="134"/>
        <end position="188"/>
    </location>
</feature>
<evidence type="ECO:0000313" key="7">
    <source>
        <dbReference type="EMBL" id="RFN53224.1"/>
    </source>
</evidence>
<feature type="region of interest" description="Disordered" evidence="5">
    <location>
        <begin position="1"/>
        <end position="43"/>
    </location>
</feature>
<feature type="compositionally biased region" description="Polar residues" evidence="5">
    <location>
        <begin position="103"/>
        <end position="114"/>
    </location>
</feature>
<keyword evidence="2 4" id="KW-0863">Zinc-finger</keyword>
<dbReference type="InterPro" id="IPR007529">
    <property type="entry name" value="Znf_HIT"/>
</dbReference>
<dbReference type="InterPro" id="IPR051639">
    <property type="entry name" value="BCD1"/>
</dbReference>
<dbReference type="Pfam" id="PF04438">
    <property type="entry name" value="zf-HIT"/>
    <property type="match status" value="1"/>
</dbReference>
<dbReference type="Proteomes" id="UP000265631">
    <property type="component" value="Unassembled WGS sequence"/>
</dbReference>
<evidence type="ECO:0000256" key="4">
    <source>
        <dbReference type="PROSITE-ProRule" id="PRU00453"/>
    </source>
</evidence>
<dbReference type="PANTHER" id="PTHR13483">
    <property type="entry name" value="BOX C_D SNORNA PROTEIN 1-RELATED"/>
    <property type="match status" value="1"/>
</dbReference>
<dbReference type="EMBL" id="PXXK01000049">
    <property type="protein sequence ID" value="RFN53224.1"/>
    <property type="molecule type" value="Genomic_DNA"/>
</dbReference>
<feature type="compositionally biased region" description="Polar residues" evidence="5">
    <location>
        <begin position="11"/>
        <end position="39"/>
    </location>
</feature>
<name>A0A395MZ89_9HYPO</name>
<dbReference type="PROSITE" id="PS51083">
    <property type="entry name" value="ZF_HIT"/>
    <property type="match status" value="1"/>
</dbReference>
<dbReference type="AlphaFoldDB" id="A0A395MZ89"/>
<dbReference type="GO" id="GO:0070761">
    <property type="term" value="C:pre-snoRNP complex"/>
    <property type="evidence" value="ECO:0007669"/>
    <property type="project" value="TreeGrafter"/>
</dbReference>
<dbReference type="GO" id="GO:0008270">
    <property type="term" value="F:zinc ion binding"/>
    <property type="evidence" value="ECO:0007669"/>
    <property type="project" value="UniProtKB-UniRule"/>
</dbReference>
<dbReference type="PANTHER" id="PTHR13483:SF11">
    <property type="entry name" value="ZINC FINGER HIT DOMAIN-CONTAINING PROTEIN 3"/>
    <property type="match status" value="1"/>
</dbReference>
<evidence type="ECO:0000313" key="8">
    <source>
        <dbReference type="Proteomes" id="UP000265631"/>
    </source>
</evidence>
<feature type="compositionally biased region" description="Basic and acidic residues" evidence="5">
    <location>
        <begin position="167"/>
        <end position="188"/>
    </location>
</feature>
<dbReference type="GO" id="GO:0000492">
    <property type="term" value="P:box C/D snoRNP assembly"/>
    <property type="evidence" value="ECO:0007669"/>
    <property type="project" value="TreeGrafter"/>
</dbReference>
<evidence type="ECO:0000256" key="5">
    <source>
        <dbReference type="SAM" id="MobiDB-lite"/>
    </source>
</evidence>
<sequence length="236" mass="26378">MSEIQEKPDAPTQQEQEAPAPTNQAQTEDGGDKSTSAPNPSLCGVCNTNPPKYKCPRCRLPYCSVACNKIHRENHPPDPEVVPQPEPSQPESQIQQSSEPQQFDSSNPYQVLEQSEQLRRLFRKYPKLPEQLLKIDAATRPPPETKSAIPASLLKGAPPKQEVWNDDIGKQKGKDALRKARHADGEQGDAIREYSELVLHLLNNTSAGIDADSILRQQFAQKDTELIERLMAQEKR</sequence>
<feature type="compositionally biased region" description="Low complexity" evidence="5">
    <location>
        <begin position="89"/>
        <end position="102"/>
    </location>
</feature>
<reference evidence="7 8" key="1">
    <citation type="journal article" date="2018" name="PLoS Pathog.">
        <title>Evolution of structural diversity of trichothecenes, a family of toxins produced by plant pathogenic and entomopathogenic fungi.</title>
        <authorList>
            <person name="Proctor R.H."/>
            <person name="McCormick S.P."/>
            <person name="Kim H.S."/>
            <person name="Cardoza R.E."/>
            <person name="Stanley A.M."/>
            <person name="Lindo L."/>
            <person name="Kelly A."/>
            <person name="Brown D.W."/>
            <person name="Lee T."/>
            <person name="Vaughan M.M."/>
            <person name="Alexander N.J."/>
            <person name="Busman M."/>
            <person name="Gutierrez S."/>
        </authorList>
    </citation>
    <scope>NUCLEOTIDE SEQUENCE [LARGE SCALE GENOMIC DNA]</scope>
    <source>
        <strain evidence="7 8">NRRL 13405</strain>
    </source>
</reference>
<keyword evidence="3" id="KW-0862">Zinc</keyword>
<evidence type="ECO:0000256" key="1">
    <source>
        <dbReference type="ARBA" id="ARBA00022723"/>
    </source>
</evidence>